<dbReference type="Proteomes" id="UP001165085">
    <property type="component" value="Unassembled WGS sequence"/>
</dbReference>
<sequence length="255" mass="28369">MRSSELIQEGDQEDGLRRPTMKRLAGSLTHPLDLTSHMSSPARQKKQRMSSSVSSPNVSSPDGAMGDFAYASNTTQVSIEVESPMKLNRLNATPSPLRSPSNSYAGHDTEAQNRVRVDSPELDDDVKPSPELLEQQKENRWNETLAEAQLHGPSHRATAMHKKLEILSHLDIHISNVKMRWEEAFKKMMEEKTALQSAISASLEVDVLFVKKHSSSHVAQKDIEDTVEAQKRIYLEIFETISEDIGKGTHGSATA</sequence>
<feature type="region of interest" description="Disordered" evidence="1">
    <location>
        <begin position="89"/>
        <end position="128"/>
    </location>
</feature>
<feature type="compositionally biased region" description="Basic and acidic residues" evidence="1">
    <location>
        <begin position="107"/>
        <end position="119"/>
    </location>
</feature>
<feature type="compositionally biased region" description="Low complexity" evidence="1">
    <location>
        <begin position="50"/>
        <end position="61"/>
    </location>
</feature>
<feature type="compositionally biased region" description="Polar residues" evidence="1">
    <location>
        <begin position="90"/>
        <end position="104"/>
    </location>
</feature>
<dbReference type="EMBL" id="BRXY01000350">
    <property type="protein sequence ID" value="GMH89028.1"/>
    <property type="molecule type" value="Genomic_DNA"/>
</dbReference>
<comment type="caution">
    <text evidence="2">The sequence shown here is derived from an EMBL/GenBank/DDBJ whole genome shotgun (WGS) entry which is preliminary data.</text>
</comment>
<keyword evidence="3" id="KW-1185">Reference proteome</keyword>
<evidence type="ECO:0000313" key="2">
    <source>
        <dbReference type="EMBL" id="GMH89028.1"/>
    </source>
</evidence>
<evidence type="ECO:0000256" key="1">
    <source>
        <dbReference type="SAM" id="MobiDB-lite"/>
    </source>
</evidence>
<proteinExistence type="predicted"/>
<accession>A0A9W7ERL6</accession>
<reference evidence="3" key="1">
    <citation type="journal article" date="2023" name="Commun. Biol.">
        <title>Genome analysis of Parmales, the sister group of diatoms, reveals the evolutionary specialization of diatoms from phago-mixotrophs to photoautotrophs.</title>
        <authorList>
            <person name="Ban H."/>
            <person name="Sato S."/>
            <person name="Yoshikawa S."/>
            <person name="Yamada K."/>
            <person name="Nakamura Y."/>
            <person name="Ichinomiya M."/>
            <person name="Sato N."/>
            <person name="Blanc-Mathieu R."/>
            <person name="Endo H."/>
            <person name="Kuwata A."/>
            <person name="Ogata H."/>
        </authorList>
    </citation>
    <scope>NUCLEOTIDE SEQUENCE [LARGE SCALE GENOMIC DNA]</scope>
    <source>
        <strain evidence="3">NIES 3701</strain>
    </source>
</reference>
<name>A0A9W7ERL6_9STRA</name>
<feature type="region of interest" description="Disordered" evidence="1">
    <location>
        <begin position="1"/>
        <end position="69"/>
    </location>
</feature>
<dbReference type="AlphaFoldDB" id="A0A9W7ERL6"/>
<gene>
    <name evidence="2" type="ORF">TrST_g11156</name>
</gene>
<evidence type="ECO:0000313" key="3">
    <source>
        <dbReference type="Proteomes" id="UP001165085"/>
    </source>
</evidence>
<organism evidence="2 3">
    <name type="scientific">Triparma strigata</name>
    <dbReference type="NCBI Taxonomy" id="1606541"/>
    <lineage>
        <taxon>Eukaryota</taxon>
        <taxon>Sar</taxon>
        <taxon>Stramenopiles</taxon>
        <taxon>Ochrophyta</taxon>
        <taxon>Bolidophyceae</taxon>
        <taxon>Parmales</taxon>
        <taxon>Triparmaceae</taxon>
        <taxon>Triparma</taxon>
    </lineage>
</organism>
<protein>
    <submittedName>
        <fullName evidence="2">Uncharacterized protein</fullName>
    </submittedName>
</protein>
<dbReference type="OrthoDB" id="10589741at2759"/>